<dbReference type="Pfam" id="PF13374">
    <property type="entry name" value="TPR_10"/>
    <property type="match status" value="1"/>
</dbReference>
<evidence type="ECO:0000313" key="2">
    <source>
        <dbReference type="EMBL" id="RFU23738.1"/>
    </source>
</evidence>
<proteinExistence type="predicted"/>
<dbReference type="PANTHER" id="PTHR10622:SF10">
    <property type="entry name" value="HET DOMAIN-CONTAINING PROTEIN"/>
    <property type="match status" value="1"/>
</dbReference>
<protein>
    <recommendedName>
        <fullName evidence="1">Heterokaryon incompatibility domain-containing protein</fullName>
    </recommendedName>
</protein>
<evidence type="ECO:0000259" key="1">
    <source>
        <dbReference type="Pfam" id="PF06985"/>
    </source>
</evidence>
<name>A0A3E2GRW1_SCYLI</name>
<dbReference type="Proteomes" id="UP000258309">
    <property type="component" value="Unassembled WGS sequence"/>
</dbReference>
<comment type="caution">
    <text evidence="2">The sequence shown here is derived from an EMBL/GenBank/DDBJ whole genome shotgun (WGS) entry which is preliminary data.</text>
</comment>
<dbReference type="OrthoDB" id="5086500at2759"/>
<feature type="domain" description="Heterokaryon incompatibility" evidence="1">
    <location>
        <begin position="34"/>
        <end position="84"/>
    </location>
</feature>
<dbReference type="InterPro" id="IPR011990">
    <property type="entry name" value="TPR-like_helical_dom_sf"/>
</dbReference>
<dbReference type="AlphaFoldDB" id="A0A3E2GRW1"/>
<keyword evidence="3" id="KW-1185">Reference proteome</keyword>
<reference evidence="2 3" key="1">
    <citation type="submission" date="2018-05" db="EMBL/GenBank/DDBJ databases">
        <title>Draft genome sequence of Scytalidium lignicola DSM 105466, a ubiquitous saprotrophic fungus.</title>
        <authorList>
            <person name="Buettner E."/>
            <person name="Gebauer A.M."/>
            <person name="Hofrichter M."/>
            <person name="Liers C."/>
            <person name="Kellner H."/>
        </authorList>
    </citation>
    <scope>NUCLEOTIDE SEQUENCE [LARGE SCALE GENOMIC DNA]</scope>
    <source>
        <strain evidence="2 3">DSM 105466</strain>
    </source>
</reference>
<dbReference type="STRING" id="5539.A0A3E2GRW1"/>
<evidence type="ECO:0000313" key="3">
    <source>
        <dbReference type="Proteomes" id="UP000258309"/>
    </source>
</evidence>
<dbReference type="Gene3D" id="1.25.40.10">
    <property type="entry name" value="Tetratricopeptide repeat domain"/>
    <property type="match status" value="2"/>
</dbReference>
<feature type="non-terminal residue" evidence="2">
    <location>
        <position position="705"/>
    </location>
</feature>
<dbReference type="SUPFAM" id="SSF48452">
    <property type="entry name" value="TPR-like"/>
    <property type="match status" value="1"/>
</dbReference>
<gene>
    <name evidence="2" type="ORF">B7463_g12601</name>
</gene>
<accession>A0A3E2GRW1</accession>
<dbReference type="Pfam" id="PF06985">
    <property type="entry name" value="HET"/>
    <property type="match status" value="1"/>
</dbReference>
<dbReference type="EMBL" id="NCSJ02000634">
    <property type="protein sequence ID" value="RFU23738.1"/>
    <property type="molecule type" value="Genomic_DNA"/>
</dbReference>
<organism evidence="2 3">
    <name type="scientific">Scytalidium lignicola</name>
    <name type="common">Hyphomycete</name>
    <dbReference type="NCBI Taxonomy" id="5539"/>
    <lineage>
        <taxon>Eukaryota</taxon>
        <taxon>Fungi</taxon>
        <taxon>Dikarya</taxon>
        <taxon>Ascomycota</taxon>
        <taxon>Pezizomycotina</taxon>
        <taxon>Leotiomycetes</taxon>
        <taxon>Leotiomycetes incertae sedis</taxon>
        <taxon>Scytalidium</taxon>
    </lineage>
</organism>
<dbReference type="Pfam" id="PF13424">
    <property type="entry name" value="TPR_12"/>
    <property type="match status" value="1"/>
</dbReference>
<feature type="non-terminal residue" evidence="2">
    <location>
        <position position="1"/>
    </location>
</feature>
<dbReference type="PANTHER" id="PTHR10622">
    <property type="entry name" value="HET DOMAIN-CONTAINING PROTEIN"/>
    <property type="match status" value="1"/>
</dbReference>
<sequence>MRLLKARALELEDGFYENNTPNAEAVNKLGYAKIERTCERALADGLEYVWIDTCCIDKTSSAELSEAINSMLRWYHNAVCYAYLSDVENFTSRDSPGQFLNSRWFKRGWTLQELIAPRELVFLSSDWQNSADIVSMLDQASIAGRMSWASARDTSRVEDMALLSDLQAALRALENLNLSIAEPDVTNLVEQIGDLIVIVITLQTKVLQALSTAIDLLYHQHDTNEGDQSLETRSPTSTQLHFQIGLVEQLLGHDQPHDTGTVQNALRAARAVTLYIPAIPNKHFVIPRPVKAYFTGRERQLTKLETAFRNTTSSAQQRFVIYGLRRPFQPRICGNGAFRGRPGTSGASPGVAGWLGADHPIAIWLSLFLTKTMWEMSEVDSATRQQRKALALCIKSLGEGHPLTLDVADLLGSALFLKGRWAEATALHAGNVEKMTKLYGEKHEKTLRSIRNMGRLHYRYMDYEKASGLCQTAWEGMREILGETHLETLVSLEDLAMSYLRYEDDAADPHQEESLAESYKRMAFVYEQRKERLGPEHPYTLLAILYFARLKSALGQHQEADTMIRDGLKIAERNFGKYHIALLMVKTIHAEVLTRLGRFVEAESIFYELIDKKPYSRLVDADNDHPDRLTNLWLMSKCLEEQGKLQEALKICEEFLTGLATIGGNGLGMRHKILPKMQERIARFQEAVRQAGNDVELSDERLGEN</sequence>
<dbReference type="InterPro" id="IPR010730">
    <property type="entry name" value="HET"/>
</dbReference>